<organism evidence="2 3">
    <name type="scientific">Shewanella fodinae</name>
    <dbReference type="NCBI Taxonomy" id="552357"/>
    <lineage>
        <taxon>Bacteria</taxon>
        <taxon>Pseudomonadati</taxon>
        <taxon>Pseudomonadota</taxon>
        <taxon>Gammaproteobacteria</taxon>
        <taxon>Alteromonadales</taxon>
        <taxon>Shewanellaceae</taxon>
        <taxon>Shewanella</taxon>
    </lineage>
</organism>
<comment type="caution">
    <text evidence="2">The sequence shown here is derived from an EMBL/GenBank/DDBJ whole genome shotgun (WGS) entry which is preliminary data.</text>
</comment>
<dbReference type="InterPro" id="IPR049874">
    <property type="entry name" value="ROK_cs"/>
</dbReference>
<gene>
    <name evidence="2" type="ORF">EDC91_1097</name>
</gene>
<dbReference type="Gene3D" id="3.30.420.40">
    <property type="match status" value="2"/>
</dbReference>
<dbReference type="InterPro" id="IPR043129">
    <property type="entry name" value="ATPase_NBD"/>
</dbReference>
<keyword evidence="3" id="KW-1185">Reference proteome</keyword>
<dbReference type="EMBL" id="SLWF01000009">
    <property type="protein sequence ID" value="TCN85356.1"/>
    <property type="molecule type" value="Genomic_DNA"/>
</dbReference>
<dbReference type="PROSITE" id="PS01125">
    <property type="entry name" value="ROK"/>
    <property type="match status" value="1"/>
</dbReference>
<sequence length="299" mass="31797">MIRFGIDLGGTKIELVALDDTGSELYRQRLATPRNYSGTLDAICSLVSTAENVLGQQGTVGVGIPGVVSPFTGEVKNGNSVWLHGHPLDKDLGQRLNRQVRVANDANCFAVSEAVDGAGAGKRLVFGVILGTGVGGGIAVDGKVHAGGNGIAGEWGHIPLPWMRPEEFRSAKCFCGNYDCTECYISGTGFVRDYNLSAERKVVSGNDIMQLVAEGDELATAAFERFLDRLARSLASMINILDPDVIVLGGGMSNVDAIYERLPLMLTQYVVGKECETPVVKNLHGSSSGVRGAAWLWPL</sequence>
<dbReference type="PANTHER" id="PTHR18964:SF174">
    <property type="entry name" value="D-ALLOSE KINASE-RELATED"/>
    <property type="match status" value="1"/>
</dbReference>
<dbReference type="GO" id="GO:0004396">
    <property type="term" value="F:hexokinase activity"/>
    <property type="evidence" value="ECO:0007669"/>
    <property type="project" value="TreeGrafter"/>
</dbReference>
<keyword evidence="1" id="KW-0119">Carbohydrate metabolism</keyword>
<keyword evidence="2" id="KW-0808">Transferase</keyword>
<dbReference type="CDD" id="cd24066">
    <property type="entry name" value="ASKHA_NBD_ROK_EcFRK-like"/>
    <property type="match status" value="1"/>
</dbReference>
<dbReference type="OrthoDB" id="9810372at2"/>
<dbReference type="SUPFAM" id="SSF53067">
    <property type="entry name" value="Actin-like ATPase domain"/>
    <property type="match status" value="1"/>
</dbReference>
<name>A0A4R2FH93_9GAMM</name>
<dbReference type="RefSeq" id="WP_133038633.1">
    <property type="nucleotide sequence ID" value="NZ_SLWF01000009.1"/>
</dbReference>
<dbReference type="PANTHER" id="PTHR18964">
    <property type="entry name" value="ROK (REPRESSOR, ORF, KINASE) FAMILY"/>
    <property type="match status" value="1"/>
</dbReference>
<evidence type="ECO:0000313" key="3">
    <source>
        <dbReference type="Proteomes" id="UP000294832"/>
    </source>
</evidence>
<dbReference type="InterPro" id="IPR000600">
    <property type="entry name" value="ROK"/>
</dbReference>
<accession>A0A4R2FH93</accession>
<dbReference type="AlphaFoldDB" id="A0A4R2FH93"/>
<evidence type="ECO:0000313" key="2">
    <source>
        <dbReference type="EMBL" id="TCN85356.1"/>
    </source>
</evidence>
<proteinExistence type="predicted"/>
<evidence type="ECO:0000256" key="1">
    <source>
        <dbReference type="ARBA" id="ARBA00023277"/>
    </source>
</evidence>
<reference evidence="2 3" key="1">
    <citation type="submission" date="2019-03" db="EMBL/GenBank/DDBJ databases">
        <title>Freshwater and sediment microbial communities from various areas in North America, analyzing microbe dynamics in response to fracking.</title>
        <authorList>
            <person name="Lamendella R."/>
        </authorList>
    </citation>
    <scope>NUCLEOTIDE SEQUENCE [LARGE SCALE GENOMIC DNA]</scope>
    <source>
        <strain evidence="2 3">74A</strain>
    </source>
</reference>
<keyword evidence="2" id="KW-0418">Kinase</keyword>
<dbReference type="Proteomes" id="UP000294832">
    <property type="component" value="Unassembled WGS sequence"/>
</dbReference>
<dbReference type="Pfam" id="PF00480">
    <property type="entry name" value="ROK"/>
    <property type="match status" value="1"/>
</dbReference>
<dbReference type="NCBIfam" id="NF007108">
    <property type="entry name" value="PRK09557.1"/>
    <property type="match status" value="1"/>
</dbReference>
<protein>
    <submittedName>
        <fullName evidence="2">N-acetylglucosamine kinase</fullName>
    </submittedName>
</protein>